<dbReference type="EMBL" id="ML769650">
    <property type="protein sequence ID" value="KAE9390689.1"/>
    <property type="molecule type" value="Genomic_DNA"/>
</dbReference>
<dbReference type="AlphaFoldDB" id="A0A6A4GXS5"/>
<proteinExistence type="predicted"/>
<accession>A0A6A4GXS5</accession>
<reference evidence="2" key="1">
    <citation type="journal article" date="2019" name="Environ. Microbiol.">
        <title>Fungal ecological strategies reflected in gene transcription - a case study of two litter decomposers.</title>
        <authorList>
            <person name="Barbi F."/>
            <person name="Kohler A."/>
            <person name="Barry K."/>
            <person name="Baskaran P."/>
            <person name="Daum C."/>
            <person name="Fauchery L."/>
            <person name="Ihrmark K."/>
            <person name="Kuo A."/>
            <person name="LaButti K."/>
            <person name="Lipzen A."/>
            <person name="Morin E."/>
            <person name="Grigoriev I.V."/>
            <person name="Henrissat B."/>
            <person name="Lindahl B."/>
            <person name="Martin F."/>
        </authorList>
    </citation>
    <scope>NUCLEOTIDE SEQUENCE</scope>
    <source>
        <strain evidence="2">JB14</strain>
    </source>
</reference>
<evidence type="ECO:0000313" key="2">
    <source>
        <dbReference type="EMBL" id="KAE9390689.1"/>
    </source>
</evidence>
<evidence type="ECO:0000256" key="1">
    <source>
        <dbReference type="SAM" id="MobiDB-lite"/>
    </source>
</evidence>
<feature type="compositionally biased region" description="Basic and acidic residues" evidence="1">
    <location>
        <begin position="270"/>
        <end position="283"/>
    </location>
</feature>
<sequence length="332" mass="37246">MLYLLYSCSSVREEKVLDLVKQKLAKLAPCATSIPRIPVLKAREGPILSGPTLWGDPKKRKDPKQVKKKLNKKGEEVLMLPRPATKGVAMIMDNKRMYLHVNFNSLIGSMFPLQTFPLILCTTCIKSRLQCSVPPPELNPGSPVCHLCWKPHASFISVKATALFKDAVLHYMGHLVHGMKRLQNLTTNPWALLQGLIQERFVEKDDTEHLSLLAFLLGWEMHVTLENLEFATLQNCSHAPSSLQSHLDHLELLMDPLELPMVPMLLEKTSSKASKEESDKVPVDKVSNVDALGDKEVDSDEEVDSDKDGLPSKVEEETSIIEILSYYLPSFV</sequence>
<organism evidence="2 3">
    <name type="scientific">Gymnopus androsaceus JB14</name>
    <dbReference type="NCBI Taxonomy" id="1447944"/>
    <lineage>
        <taxon>Eukaryota</taxon>
        <taxon>Fungi</taxon>
        <taxon>Dikarya</taxon>
        <taxon>Basidiomycota</taxon>
        <taxon>Agaricomycotina</taxon>
        <taxon>Agaricomycetes</taxon>
        <taxon>Agaricomycetidae</taxon>
        <taxon>Agaricales</taxon>
        <taxon>Marasmiineae</taxon>
        <taxon>Omphalotaceae</taxon>
        <taxon>Gymnopus</taxon>
    </lineage>
</organism>
<gene>
    <name evidence="2" type="ORF">BT96DRAFT_945957</name>
</gene>
<dbReference type="Proteomes" id="UP000799118">
    <property type="component" value="Unassembled WGS sequence"/>
</dbReference>
<keyword evidence="3" id="KW-1185">Reference proteome</keyword>
<evidence type="ECO:0000313" key="3">
    <source>
        <dbReference type="Proteomes" id="UP000799118"/>
    </source>
</evidence>
<protein>
    <submittedName>
        <fullName evidence="2">Uncharacterized protein</fullName>
    </submittedName>
</protein>
<feature type="region of interest" description="Disordered" evidence="1">
    <location>
        <begin position="270"/>
        <end position="314"/>
    </location>
</feature>
<name>A0A6A4GXS5_9AGAR</name>